<evidence type="ECO:0008006" key="3">
    <source>
        <dbReference type="Google" id="ProtNLM"/>
    </source>
</evidence>
<keyword evidence="2" id="KW-1185">Reference proteome</keyword>
<organism evidence="1 2">
    <name type="scientific">Azospirillum thermophilum</name>
    <dbReference type="NCBI Taxonomy" id="2202148"/>
    <lineage>
        <taxon>Bacteria</taxon>
        <taxon>Pseudomonadati</taxon>
        <taxon>Pseudomonadota</taxon>
        <taxon>Alphaproteobacteria</taxon>
        <taxon>Rhodospirillales</taxon>
        <taxon>Azospirillaceae</taxon>
        <taxon>Azospirillum</taxon>
    </lineage>
</organism>
<dbReference type="EMBL" id="CP029353">
    <property type="protein sequence ID" value="AWK86871.1"/>
    <property type="molecule type" value="Genomic_DNA"/>
</dbReference>
<proteinExistence type="predicted"/>
<dbReference type="RefSeq" id="WP_109327423.1">
    <property type="nucleotide sequence ID" value="NZ_CP029353.1"/>
</dbReference>
<dbReference type="InterPro" id="IPR010982">
    <property type="entry name" value="Lambda_DNA-bd_dom_sf"/>
</dbReference>
<dbReference type="Gene3D" id="1.10.260.40">
    <property type="entry name" value="lambda repressor-like DNA-binding domains"/>
    <property type="match status" value="1"/>
</dbReference>
<evidence type="ECO:0000313" key="1">
    <source>
        <dbReference type="EMBL" id="AWK86871.1"/>
    </source>
</evidence>
<accession>A0A2S2CQT4</accession>
<name>A0A2S2CQT4_9PROT</name>
<evidence type="ECO:0000313" key="2">
    <source>
        <dbReference type="Proteomes" id="UP000245629"/>
    </source>
</evidence>
<protein>
    <recommendedName>
        <fullName evidence="3">HTH cro/C1-type domain-containing protein</fullName>
    </recommendedName>
</protein>
<reference evidence="2" key="1">
    <citation type="submission" date="2018-05" db="EMBL/GenBank/DDBJ databases">
        <title>Azospirillum thermophila sp. nov., a novel isolated from hot spring.</title>
        <authorList>
            <person name="Zhao Z."/>
        </authorList>
    </citation>
    <scope>NUCLEOTIDE SEQUENCE [LARGE SCALE GENOMIC DNA]</scope>
    <source>
        <strain evidence="2">CFH 70021</strain>
    </source>
</reference>
<dbReference type="OrthoDB" id="123556at2"/>
<dbReference type="KEGG" id="azz:DEW08_12090"/>
<gene>
    <name evidence="1" type="ORF">DEW08_12090</name>
</gene>
<dbReference type="Proteomes" id="UP000245629">
    <property type="component" value="Chromosome 2"/>
</dbReference>
<dbReference type="CDD" id="cd00093">
    <property type="entry name" value="HTH_XRE"/>
    <property type="match status" value="1"/>
</dbReference>
<dbReference type="AlphaFoldDB" id="A0A2S2CQT4"/>
<dbReference type="GO" id="GO:0003677">
    <property type="term" value="F:DNA binding"/>
    <property type="evidence" value="ECO:0007669"/>
    <property type="project" value="InterPro"/>
</dbReference>
<dbReference type="SUPFAM" id="SSF47413">
    <property type="entry name" value="lambda repressor-like DNA-binding domains"/>
    <property type="match status" value="1"/>
</dbReference>
<sequence>MRVHEWSNIVRALRRLHGLSRAQFASMIPVPADAVARWEEGQEVPAAPAQAILRDMLSGHFHSHPTFLGIKAMVRATQQLSALYTPGMVVHALSRPLEGLFAEHRFDVLGTSMLPRIAGRSSEMVETYVLPMLEGRSDILSLSFIDRGVADRTLILRQQLTIIPLDGIRVLATVGIPLHRSDDPDLPDADLRILTADDLRG</sequence>
<dbReference type="InterPro" id="IPR001387">
    <property type="entry name" value="Cro/C1-type_HTH"/>
</dbReference>